<dbReference type="SUPFAM" id="SSF49329">
    <property type="entry name" value="Cu,Zn superoxide dismutase-like"/>
    <property type="match status" value="1"/>
</dbReference>
<dbReference type="PANTHER" id="PTHR10003">
    <property type="entry name" value="SUPEROXIDE DISMUTASE CU-ZN -RELATED"/>
    <property type="match status" value="1"/>
</dbReference>
<evidence type="ECO:0000313" key="10">
    <source>
        <dbReference type="EMBL" id="BBD52303.1"/>
    </source>
</evidence>
<dbReference type="SMR" id="A0A2Z6C8I5"/>
<evidence type="ECO:0000256" key="6">
    <source>
        <dbReference type="RuleBase" id="RU000393"/>
    </source>
</evidence>
<keyword evidence="8" id="KW-0732">Signal</keyword>
<protein>
    <recommendedName>
        <fullName evidence="6">Superoxide dismutase [Cu-Zn]</fullName>
        <ecNumber evidence="6">1.15.1.1</ecNumber>
    </recommendedName>
</protein>
<evidence type="ECO:0000256" key="7">
    <source>
        <dbReference type="SAM" id="Phobius"/>
    </source>
</evidence>
<keyword evidence="3" id="KW-0049">Antioxidant</keyword>
<dbReference type="EMBL" id="LC377908">
    <property type="protein sequence ID" value="BBD52303.1"/>
    <property type="molecule type" value="mRNA"/>
</dbReference>
<comment type="similarity">
    <text evidence="6">Belongs to the Cu-Zn superoxide dismutase family.</text>
</comment>
<comment type="cofactor">
    <cofactor evidence="6">
        <name>Cu cation</name>
        <dbReference type="ChEBI" id="CHEBI:23378"/>
    </cofactor>
    <text evidence="6">Binds 1 copper ion per subunit.</text>
</comment>
<evidence type="ECO:0000256" key="5">
    <source>
        <dbReference type="ARBA" id="ARBA00049204"/>
    </source>
</evidence>
<evidence type="ECO:0000256" key="1">
    <source>
        <dbReference type="ARBA" id="ARBA00022723"/>
    </source>
</evidence>
<gene>
    <name evidence="10" type="primary">BmSOD3</name>
    <name evidence="10" type="synonym">EC-SOD</name>
</gene>
<keyword evidence="7" id="KW-1133">Transmembrane helix</keyword>
<keyword evidence="1 6" id="KW-0479">Metal-binding</keyword>
<dbReference type="PROSITE" id="PS00087">
    <property type="entry name" value="SOD_CU_ZN_1"/>
    <property type="match status" value="1"/>
</dbReference>
<feature type="chain" id="PRO_5016322802" description="Superoxide dismutase [Cu-Zn]" evidence="8">
    <location>
        <begin position="22"/>
        <end position="201"/>
    </location>
</feature>
<keyword evidence="4 6" id="KW-0560">Oxidoreductase</keyword>
<dbReference type="InterPro" id="IPR018152">
    <property type="entry name" value="SOD_Cu/Zn_BS"/>
</dbReference>
<feature type="domain" description="Superoxide dismutase copper/zinc binding" evidence="9">
    <location>
        <begin position="36"/>
        <end position="169"/>
    </location>
</feature>
<name>A0A2Z6C8I5_BOMMO</name>
<dbReference type="Pfam" id="PF00080">
    <property type="entry name" value="Sod_Cu"/>
    <property type="match status" value="1"/>
</dbReference>
<organism evidence="10">
    <name type="scientific">Bombyx mori</name>
    <name type="common">Silk moth</name>
    <dbReference type="NCBI Taxonomy" id="7091"/>
    <lineage>
        <taxon>Eukaryota</taxon>
        <taxon>Metazoa</taxon>
        <taxon>Ecdysozoa</taxon>
        <taxon>Arthropoda</taxon>
        <taxon>Hexapoda</taxon>
        <taxon>Insecta</taxon>
        <taxon>Pterygota</taxon>
        <taxon>Neoptera</taxon>
        <taxon>Endopterygota</taxon>
        <taxon>Lepidoptera</taxon>
        <taxon>Glossata</taxon>
        <taxon>Ditrysia</taxon>
        <taxon>Bombycoidea</taxon>
        <taxon>Bombycidae</taxon>
        <taxon>Bombycinae</taxon>
        <taxon>Bombyx</taxon>
    </lineage>
</organism>
<dbReference type="AlphaFoldDB" id="A0A2Z6C8I5"/>
<keyword evidence="7" id="KW-0812">Transmembrane</keyword>
<accession>A0A2Z6C8I5</accession>
<evidence type="ECO:0000259" key="9">
    <source>
        <dbReference type="Pfam" id="PF00080"/>
    </source>
</evidence>
<evidence type="ECO:0000256" key="4">
    <source>
        <dbReference type="ARBA" id="ARBA00023002"/>
    </source>
</evidence>
<dbReference type="InterPro" id="IPR001424">
    <property type="entry name" value="SOD_Cu_Zn_dom"/>
</dbReference>
<evidence type="ECO:0000256" key="3">
    <source>
        <dbReference type="ARBA" id="ARBA00022862"/>
    </source>
</evidence>
<dbReference type="InterPro" id="IPR036423">
    <property type="entry name" value="SOD-like_Cu/Zn_dom_sf"/>
</dbReference>
<keyword evidence="6" id="KW-0186">Copper</keyword>
<dbReference type="CDD" id="cd00305">
    <property type="entry name" value="Cu-Zn_Superoxide_Dismutase"/>
    <property type="match status" value="1"/>
</dbReference>
<reference evidence="10" key="1">
    <citation type="journal article" date="2019" name="J. Insect Biotechnol. Sericology">
        <title>Identification and characterization of superoxide dismutase in silkworm seminal fluid.</title>
        <authorList>
            <person name="Nagaoka S."/>
            <person name="Yamamoto K."/>
        </authorList>
    </citation>
    <scope>NUCLEOTIDE SEQUENCE</scope>
    <source>
        <strain evidence="10">Kinshu x Showa</strain>
        <tissue evidence="10">Reproductive organ</tissue>
    </source>
</reference>
<dbReference type="PROSITE" id="PS00332">
    <property type="entry name" value="SOD_CU_ZN_2"/>
    <property type="match status" value="1"/>
</dbReference>
<evidence type="ECO:0000256" key="8">
    <source>
        <dbReference type="SAM" id="SignalP"/>
    </source>
</evidence>
<sequence>MAIVTIIVFVFLCVFTSGTNGENRVAVAHLVSGKITGTIVFTETSEGLHITGTITGLPAGRYGFHVHALGDTSTCDAAGPHFDPEDNNHGGPDHNVRHVGDLGNVVFVGNQEPVATVNFVDRLITLRGKNNIIGRTLVLHEQEDDLGLGGHELSLTTGNAGPRVACGVIGIRSPVVWNSAVTSFPLIVLYVLAAVFLLFLN</sequence>
<proteinExistence type="evidence at transcript level"/>
<comment type="function">
    <text evidence="6">Destroys radicals which are normally produced within the cells and which are toxic to biological systems.</text>
</comment>
<keyword evidence="2 6" id="KW-0862">Zinc</keyword>
<dbReference type="Gene3D" id="2.60.40.200">
    <property type="entry name" value="Superoxide dismutase, copper/zinc binding domain"/>
    <property type="match status" value="1"/>
</dbReference>
<dbReference type="EC" id="1.15.1.1" evidence="6"/>
<dbReference type="GO" id="GO:0004784">
    <property type="term" value="F:superoxide dismutase activity"/>
    <property type="evidence" value="ECO:0007669"/>
    <property type="project" value="UniProtKB-EC"/>
</dbReference>
<dbReference type="InterPro" id="IPR024134">
    <property type="entry name" value="SOD_Cu/Zn_/chaperone"/>
</dbReference>
<dbReference type="PRINTS" id="PR00068">
    <property type="entry name" value="CUZNDISMTASE"/>
</dbReference>
<evidence type="ECO:0000256" key="2">
    <source>
        <dbReference type="ARBA" id="ARBA00022833"/>
    </source>
</evidence>
<comment type="cofactor">
    <cofactor evidence="6">
        <name>Zn(2+)</name>
        <dbReference type="ChEBI" id="CHEBI:29105"/>
    </cofactor>
    <text evidence="6">Binds 1 zinc ion per subunit.</text>
</comment>
<keyword evidence="7" id="KW-0472">Membrane</keyword>
<dbReference type="GO" id="GO:0005507">
    <property type="term" value="F:copper ion binding"/>
    <property type="evidence" value="ECO:0007669"/>
    <property type="project" value="InterPro"/>
</dbReference>
<feature type="signal peptide" evidence="8">
    <location>
        <begin position="1"/>
        <end position="21"/>
    </location>
</feature>
<comment type="catalytic activity">
    <reaction evidence="5 6">
        <text>2 superoxide + 2 H(+) = H2O2 + O2</text>
        <dbReference type="Rhea" id="RHEA:20696"/>
        <dbReference type="ChEBI" id="CHEBI:15378"/>
        <dbReference type="ChEBI" id="CHEBI:15379"/>
        <dbReference type="ChEBI" id="CHEBI:16240"/>
        <dbReference type="ChEBI" id="CHEBI:18421"/>
        <dbReference type="EC" id="1.15.1.1"/>
    </reaction>
</comment>
<feature type="transmembrane region" description="Helical" evidence="7">
    <location>
        <begin position="175"/>
        <end position="200"/>
    </location>
</feature>